<feature type="compositionally biased region" description="Basic and acidic residues" evidence="1">
    <location>
        <begin position="777"/>
        <end position="795"/>
    </location>
</feature>
<sequence length="1321" mass="150418">MPRSSRHKSHKQSKHSSKDYSDSEEDVVKVKERGSKEENTVRVHRDSASGEKRKISAQVREGGGSKDLGGHGNGEVLEEYVSSKRRKEKSDVVVGGGGDRWSGSGDERGHSDRNVEKEMHKGESLKFDSKLKENSNKGKTRIESKNKSKRYGSGSAGERKEESLTSVVMDKEESKSKGESKSKSDSHSSARREGKDSKDKDKDRRSDKEKNGVQESRSGDAEVKLVDMDAKKKQRSQSGDFSEERKSKHARENFGKANAAELDNSENEVEALRQINCLGFFIFSAEQTIQEDLQNPELEKEIEKRARKRREGFSERDKHYIDSKEGDAKRLSARGDRAKDMKYIDDKQKDGSCADKYQEDGHKDDRRRDEKHRKEADKDSKLQGDKYRDYGEKEARYTDDRHCEDGDKDNRRKDDKHRQDGERDSRRKDDKYQETIERDGRRDDKYDEDGDRDGRHKDIRYHEDGDKDLRRGDEKYYEDGDRDDRCRDNSYRDDGNRDNRHKEEKCREDIERDIRHKDGKQGDDFDREKRPRDTKYRDGHTSRDRSGDKSDHKRFRDDGYAGDHQSRKSSAYDGSPTRDDRTARYRDDQGRRRTNEKEDYGDIRSRGTRDQKTDTEKKSASSARIDLVERVRSTSRNADIELSYSHSRRRSSPTSSSLAPRDHYRVMKQDESKYKDYNYEDRVRHNINSSRDYTGVAGVSEKTTSSWSSEKIGIKDDGHLGELSAERRLKSDIRSSPLRLVDKSPTSSTDRRQLSRTDVRRGIDVEESTQKSGGSRNLKEYSGKEGRGSRELGMDVLPGDEHLQADADTLSVSSPFMRNSHFSSSSKPFRGPPPFRTGVDSPPNMRHRRISDPSMGRIQGNAWRGVPSWPSPVGNGFLPFPHAPPPVGFHSVMQPFPASPMFGVRPSMELNHPSPYHMPDADRFSGPGRPMGWRNQVDDSCPPLQAWDASNAVFGDYGRSDWDHSRNLHSGRGWETSGNLWRGPNRTSSLEMPSSDKENKSARSAEEAFADQSIQSAQNNEQAPADQQAELSNVSQLTKNSEKIDFEAPVISFRETSHIAEMSKKDDERLCHFYLSKFDISADLTEPELLHDKCAGLIDVDPTDGVDAKILFMEEAVEAKMVSHKLPSYTLFAYADDSVFQKSMSLYKRPKENSWAEDGEKLKVISEFIPIAEQNVVDDKTNKLDMQGVEDAPPNFDIEKDPLQIDYPVANVMEKSKEPVPASNHVNMGVNLVFGPHENLVEEKKASVESIERRDTCLPSEVKNVGMELTSNNEELELVDTKCGNLVNADDVSSEAMFPESIVVSESVNLSRIHHSSESTR</sequence>
<feature type="compositionally biased region" description="Low complexity" evidence="1">
    <location>
        <begin position="700"/>
        <end position="711"/>
    </location>
</feature>
<evidence type="ECO:0000313" key="3">
    <source>
        <dbReference type="Proteomes" id="UP000826271"/>
    </source>
</evidence>
<feature type="compositionally biased region" description="Basic and acidic residues" evidence="1">
    <location>
        <begin position="311"/>
        <end position="445"/>
    </location>
</feature>
<feature type="compositionally biased region" description="Polar residues" evidence="1">
    <location>
        <begin position="818"/>
        <end position="827"/>
    </location>
</feature>
<feature type="compositionally biased region" description="Basic and acidic residues" evidence="1">
    <location>
        <begin position="157"/>
        <end position="231"/>
    </location>
</feature>
<feature type="region of interest" description="Disordered" evidence="1">
    <location>
        <begin position="818"/>
        <end position="846"/>
    </location>
</feature>
<feature type="compositionally biased region" description="Basic and acidic residues" evidence="1">
    <location>
        <begin position="576"/>
        <end position="619"/>
    </location>
</feature>
<feature type="compositionally biased region" description="Basic and acidic residues" evidence="1">
    <location>
        <begin position="452"/>
        <end position="566"/>
    </location>
</feature>
<dbReference type="Proteomes" id="UP000826271">
    <property type="component" value="Unassembled WGS sequence"/>
</dbReference>
<reference evidence="2" key="1">
    <citation type="submission" date="2019-10" db="EMBL/GenBank/DDBJ databases">
        <authorList>
            <person name="Zhang R."/>
            <person name="Pan Y."/>
            <person name="Wang J."/>
            <person name="Ma R."/>
            <person name="Yu S."/>
        </authorList>
    </citation>
    <scope>NUCLEOTIDE SEQUENCE</scope>
    <source>
        <strain evidence="2">LA-IB0</strain>
        <tissue evidence="2">Leaf</tissue>
    </source>
</reference>
<feature type="compositionally biased region" description="Basic and acidic residues" evidence="1">
    <location>
        <begin position="105"/>
        <end position="146"/>
    </location>
</feature>
<organism evidence="2 3">
    <name type="scientific">Buddleja alternifolia</name>
    <dbReference type="NCBI Taxonomy" id="168488"/>
    <lineage>
        <taxon>Eukaryota</taxon>
        <taxon>Viridiplantae</taxon>
        <taxon>Streptophyta</taxon>
        <taxon>Embryophyta</taxon>
        <taxon>Tracheophyta</taxon>
        <taxon>Spermatophyta</taxon>
        <taxon>Magnoliopsida</taxon>
        <taxon>eudicotyledons</taxon>
        <taxon>Gunneridae</taxon>
        <taxon>Pentapetalae</taxon>
        <taxon>asterids</taxon>
        <taxon>lamiids</taxon>
        <taxon>Lamiales</taxon>
        <taxon>Scrophulariaceae</taxon>
        <taxon>Buddlejeae</taxon>
        <taxon>Buddleja</taxon>
    </lineage>
</organism>
<feature type="compositionally biased region" description="Basic residues" evidence="1">
    <location>
        <begin position="1"/>
        <end position="15"/>
    </location>
</feature>
<proteinExistence type="predicted"/>
<evidence type="ECO:0000256" key="1">
    <source>
        <dbReference type="SAM" id="MobiDB-lite"/>
    </source>
</evidence>
<feature type="region of interest" description="Disordered" evidence="1">
    <location>
        <begin position="736"/>
        <end position="795"/>
    </location>
</feature>
<feature type="region of interest" description="Disordered" evidence="1">
    <location>
        <begin position="691"/>
        <end position="714"/>
    </location>
</feature>
<gene>
    <name evidence="2" type="ORF">BUALT_Bualt10G0113500</name>
</gene>
<feature type="compositionally biased region" description="Gly residues" evidence="1">
    <location>
        <begin position="61"/>
        <end position="73"/>
    </location>
</feature>
<feature type="compositionally biased region" description="Basic and acidic residues" evidence="1">
    <location>
        <begin position="16"/>
        <end position="54"/>
    </location>
</feature>
<feature type="region of interest" description="Disordered" evidence="1">
    <location>
        <begin position="962"/>
        <end position="1036"/>
    </location>
</feature>
<dbReference type="PANTHER" id="PTHR34837">
    <property type="entry name" value="OS05G0595500 PROTEIN"/>
    <property type="match status" value="1"/>
</dbReference>
<feature type="compositionally biased region" description="Basic and acidic residues" evidence="1">
    <location>
        <begin position="660"/>
        <end position="679"/>
    </location>
</feature>
<keyword evidence="3" id="KW-1185">Reference proteome</keyword>
<feature type="compositionally biased region" description="Basic and acidic residues" evidence="1">
    <location>
        <begin position="749"/>
        <end position="764"/>
    </location>
</feature>
<comment type="caution">
    <text evidence="2">The sequence shown here is derived from an EMBL/GenBank/DDBJ whole genome shotgun (WGS) entry which is preliminary data.</text>
</comment>
<feature type="region of interest" description="Disordered" evidence="1">
    <location>
        <begin position="290"/>
        <end position="679"/>
    </location>
</feature>
<accession>A0AAV6X548</accession>
<protein>
    <submittedName>
        <fullName evidence="2">Uncharacterized protein</fullName>
    </submittedName>
</protein>
<feature type="compositionally biased region" description="Basic and acidic residues" evidence="1">
    <location>
        <begin position="242"/>
        <end position="254"/>
    </location>
</feature>
<feature type="region of interest" description="Disordered" evidence="1">
    <location>
        <begin position="1"/>
        <end position="266"/>
    </location>
</feature>
<dbReference type="EMBL" id="WHWC01000010">
    <property type="protein sequence ID" value="KAG8375562.1"/>
    <property type="molecule type" value="Genomic_DNA"/>
</dbReference>
<feature type="compositionally biased region" description="Polar residues" evidence="1">
    <location>
        <begin position="1012"/>
        <end position="1022"/>
    </location>
</feature>
<name>A0AAV6X548_9LAMI</name>
<feature type="compositionally biased region" description="Basic and acidic residues" evidence="1">
    <location>
        <begin position="994"/>
        <end position="1006"/>
    </location>
</feature>
<evidence type="ECO:0000313" key="2">
    <source>
        <dbReference type="EMBL" id="KAG8375562.1"/>
    </source>
</evidence>
<dbReference type="PANTHER" id="PTHR34837:SF1">
    <property type="entry name" value="LOW PROTEIN: ZINC FINGER CCCH DOMAIN PROTEIN"/>
    <property type="match status" value="1"/>
</dbReference>